<sequence>MVTCINSFHVMYVLTTTILFNLVPTITHNAEASEKEKIVGIAGFKVALPCNITLPSPNDELLLILWYRGDTSNPLYTMDARRSATNHSRHSSSDNLSGRAYFSVVDRPAVLILEPVFAGDAGTYKCRVDFRVARTRYSKAELSVIVPPNKPIITDVSGKVLESLIGPYNEGDSLTLICESEGGEPPASVTWWRDSELLDDSFQSISRSTVQNILIIPTLRRDHLMNTFMCQAINNEQSPPASTTVTVDMNFKPLGVWIENSNRPLSTVKPSKLICHVTGSRPTAQLSWWIGGKKLQSAKKRSPFERSRSRNKTTNVLIFKPNIDDNGKYLSCKAENPLIPGSAIESGWKLDVHYIPQLHLRLGSKLRHSHIQEGNDVYLDCFIQSNPPASEIAWRFEGSELCANASFGIIISNQSLVLQNVKRRNRGRYSCLATNSEGKGESNTVFLRVQYKPRCKGRQRFLYGTAKNEAVKVPCEVDADPADVDFLWKFNNSGHVVDLQDYNYKETRSVATYSPRTQYDYGSLLCWAKNAAGLQDIPCVFSIIPAGVPDPPQNCTIVNKSESSFRVECLESFSGGLEQRFMIEVHDDFIQAVLVNVTAKRPVFVIDGLSSGRRFLLQISSVNDKGRSQSVVMNLSTLHIPETLTHKDTQWNDNISPVLIILIGVVGGSVLVAAFIFITMKYCKTKGQQSKGDITKLDKYEKAQHGFESFSSQNCPDIIPGHNQLPNSNVYENVNKGYEPQCRDSWPDKECETTKNFGSCGFEMQVMPCPSSPIHKEDLQLLRKENAWPSSGKQQIVEILNKLYVSGLSTTKNKQKFHF</sequence>
<keyword evidence="9" id="KW-1185">Reference proteome</keyword>
<evidence type="ECO:0000256" key="2">
    <source>
        <dbReference type="ARBA" id="ARBA00022737"/>
    </source>
</evidence>
<accession>A0ABM1SZK8</accession>
<comment type="subcellular location">
    <subcellularLocation>
        <location evidence="1">Membrane</location>
        <topology evidence="1">Single-pass membrane protein</topology>
    </subcellularLocation>
</comment>
<dbReference type="Pfam" id="PF07679">
    <property type="entry name" value="I-set"/>
    <property type="match status" value="1"/>
</dbReference>
<keyword evidence="5" id="KW-0812">Transmembrane</keyword>
<dbReference type="InterPro" id="IPR013098">
    <property type="entry name" value="Ig_I-set"/>
</dbReference>
<dbReference type="PROSITE" id="PS50853">
    <property type="entry name" value="FN3"/>
    <property type="match status" value="1"/>
</dbReference>
<reference evidence="10" key="1">
    <citation type="submission" date="2025-08" db="UniProtKB">
        <authorList>
            <consortium name="RefSeq"/>
        </authorList>
    </citation>
    <scope>IDENTIFICATION</scope>
    <source>
        <tissue evidence="10">Muscle</tissue>
    </source>
</reference>
<evidence type="ECO:0000259" key="7">
    <source>
        <dbReference type="PROSITE" id="PS50835"/>
    </source>
</evidence>
<dbReference type="PROSITE" id="PS50835">
    <property type="entry name" value="IG_LIKE"/>
    <property type="match status" value="5"/>
</dbReference>
<evidence type="ECO:0000256" key="3">
    <source>
        <dbReference type="ARBA" id="ARBA00023136"/>
    </source>
</evidence>
<feature type="domain" description="Ig-like" evidence="7">
    <location>
        <begin position="24"/>
        <end position="143"/>
    </location>
</feature>
<dbReference type="SMART" id="SM00408">
    <property type="entry name" value="IGc2"/>
    <property type="match status" value="2"/>
</dbReference>
<dbReference type="CDD" id="cd00063">
    <property type="entry name" value="FN3"/>
    <property type="match status" value="1"/>
</dbReference>
<evidence type="ECO:0000313" key="10">
    <source>
        <dbReference type="RefSeq" id="XP_022249064.1"/>
    </source>
</evidence>
<dbReference type="InterPro" id="IPR007110">
    <property type="entry name" value="Ig-like_dom"/>
</dbReference>
<dbReference type="Pfam" id="PF13927">
    <property type="entry name" value="Ig_3"/>
    <property type="match status" value="1"/>
</dbReference>
<dbReference type="PANTHER" id="PTHR23278:SF19">
    <property type="entry name" value="OBSCURIN"/>
    <property type="match status" value="1"/>
</dbReference>
<dbReference type="SUPFAM" id="SSF48726">
    <property type="entry name" value="Immunoglobulin"/>
    <property type="match status" value="5"/>
</dbReference>
<keyword evidence="5" id="KW-1133">Transmembrane helix</keyword>
<dbReference type="Pfam" id="PF08205">
    <property type="entry name" value="C2-set_2"/>
    <property type="match status" value="1"/>
</dbReference>
<keyword evidence="3 5" id="KW-0472">Membrane</keyword>
<feature type="chain" id="PRO_5045509990" evidence="6">
    <location>
        <begin position="33"/>
        <end position="819"/>
    </location>
</feature>
<feature type="domain" description="Ig-like" evidence="7">
    <location>
        <begin position="151"/>
        <end position="246"/>
    </location>
</feature>
<dbReference type="Gene3D" id="2.60.40.10">
    <property type="entry name" value="Immunoglobulins"/>
    <property type="match status" value="5"/>
</dbReference>
<keyword evidence="6" id="KW-0732">Signal</keyword>
<gene>
    <name evidence="10" type="primary">LOC106465066</name>
</gene>
<keyword evidence="4" id="KW-1015">Disulfide bond</keyword>
<feature type="domain" description="Fibronectin type-III" evidence="8">
    <location>
        <begin position="551"/>
        <end position="643"/>
    </location>
</feature>
<dbReference type="SUPFAM" id="SSF49265">
    <property type="entry name" value="Fibronectin type III"/>
    <property type="match status" value="1"/>
</dbReference>
<dbReference type="InterPro" id="IPR003599">
    <property type="entry name" value="Ig_sub"/>
</dbReference>
<evidence type="ECO:0000256" key="4">
    <source>
        <dbReference type="ARBA" id="ARBA00023157"/>
    </source>
</evidence>
<dbReference type="InterPro" id="IPR013783">
    <property type="entry name" value="Ig-like_fold"/>
</dbReference>
<feature type="transmembrane region" description="Helical" evidence="5">
    <location>
        <begin position="658"/>
        <end position="678"/>
    </location>
</feature>
<name>A0ABM1SZK8_LIMPO</name>
<dbReference type="InterPro" id="IPR013162">
    <property type="entry name" value="CD80_C2-set"/>
</dbReference>
<dbReference type="InterPro" id="IPR036116">
    <property type="entry name" value="FN3_sf"/>
</dbReference>
<dbReference type="RefSeq" id="XP_022249064.1">
    <property type="nucleotide sequence ID" value="XM_022393356.1"/>
</dbReference>
<evidence type="ECO:0000313" key="9">
    <source>
        <dbReference type="Proteomes" id="UP000694941"/>
    </source>
</evidence>
<feature type="domain" description="Ig-like" evidence="7">
    <location>
        <begin position="356"/>
        <end position="446"/>
    </location>
</feature>
<protein>
    <submittedName>
        <fullName evidence="10">Nephrin-like</fullName>
    </submittedName>
</protein>
<dbReference type="InterPro" id="IPR036179">
    <property type="entry name" value="Ig-like_dom_sf"/>
</dbReference>
<evidence type="ECO:0000259" key="8">
    <source>
        <dbReference type="PROSITE" id="PS50853"/>
    </source>
</evidence>
<dbReference type="GeneID" id="106465066"/>
<proteinExistence type="predicted"/>
<evidence type="ECO:0000256" key="5">
    <source>
        <dbReference type="SAM" id="Phobius"/>
    </source>
</evidence>
<feature type="domain" description="Ig-like" evidence="7">
    <location>
        <begin position="253"/>
        <end position="336"/>
    </location>
</feature>
<dbReference type="PANTHER" id="PTHR23278">
    <property type="entry name" value="SIDESTEP PROTEIN"/>
    <property type="match status" value="1"/>
</dbReference>
<dbReference type="SMART" id="SM00409">
    <property type="entry name" value="IG"/>
    <property type="match status" value="4"/>
</dbReference>
<feature type="signal peptide" evidence="6">
    <location>
        <begin position="1"/>
        <end position="32"/>
    </location>
</feature>
<dbReference type="Proteomes" id="UP000694941">
    <property type="component" value="Unplaced"/>
</dbReference>
<evidence type="ECO:0000256" key="6">
    <source>
        <dbReference type="SAM" id="SignalP"/>
    </source>
</evidence>
<evidence type="ECO:0000256" key="1">
    <source>
        <dbReference type="ARBA" id="ARBA00004167"/>
    </source>
</evidence>
<keyword evidence="2" id="KW-0677">Repeat</keyword>
<dbReference type="InterPro" id="IPR003961">
    <property type="entry name" value="FN3_dom"/>
</dbReference>
<feature type="domain" description="Ig-like" evidence="7">
    <location>
        <begin position="453"/>
        <end position="542"/>
    </location>
</feature>
<dbReference type="InterPro" id="IPR003598">
    <property type="entry name" value="Ig_sub2"/>
</dbReference>
<organism evidence="9 10">
    <name type="scientific">Limulus polyphemus</name>
    <name type="common">Atlantic horseshoe crab</name>
    <dbReference type="NCBI Taxonomy" id="6850"/>
    <lineage>
        <taxon>Eukaryota</taxon>
        <taxon>Metazoa</taxon>
        <taxon>Ecdysozoa</taxon>
        <taxon>Arthropoda</taxon>
        <taxon>Chelicerata</taxon>
        <taxon>Merostomata</taxon>
        <taxon>Xiphosura</taxon>
        <taxon>Limulidae</taxon>
        <taxon>Limulus</taxon>
    </lineage>
</organism>